<dbReference type="SUPFAM" id="SSF56219">
    <property type="entry name" value="DNase I-like"/>
    <property type="match status" value="1"/>
</dbReference>
<protein>
    <recommendedName>
        <fullName evidence="3">Endonuclease/exonuclease/phosphatase domain-containing protein</fullName>
    </recommendedName>
</protein>
<proteinExistence type="predicted"/>
<dbReference type="InterPro" id="IPR036691">
    <property type="entry name" value="Endo/exonu/phosph_ase_sf"/>
</dbReference>
<sequence>MYESEQHENTWSTLDLMFCSTPLIDRLINCDVCGEDRIPHTDHLPVHSSFDVSILKTNRPAGRNYQNVDWDKFGLSLANALNNTLLTTAITPTMNTDLDTYVSHLTTATQTTIELHVPHCKASPYSKRWWTPELKILCKKYSLMDRIAFHSRGTPQEEECMTRCKIARNTYTSAIKKAKTEHWKNWIENVNERDIWTAEKLA</sequence>
<accession>A0A0C9VC39</accession>
<dbReference type="Proteomes" id="UP000054279">
    <property type="component" value="Unassembled WGS sequence"/>
</dbReference>
<evidence type="ECO:0008006" key="3">
    <source>
        <dbReference type="Google" id="ProtNLM"/>
    </source>
</evidence>
<organism evidence="1 2">
    <name type="scientific">Sphaerobolus stellatus (strain SS14)</name>
    <dbReference type="NCBI Taxonomy" id="990650"/>
    <lineage>
        <taxon>Eukaryota</taxon>
        <taxon>Fungi</taxon>
        <taxon>Dikarya</taxon>
        <taxon>Basidiomycota</taxon>
        <taxon>Agaricomycotina</taxon>
        <taxon>Agaricomycetes</taxon>
        <taxon>Phallomycetidae</taxon>
        <taxon>Geastrales</taxon>
        <taxon>Sphaerobolaceae</taxon>
        <taxon>Sphaerobolus</taxon>
    </lineage>
</organism>
<gene>
    <name evidence="1" type="ORF">M422DRAFT_181181</name>
</gene>
<dbReference type="HOGENOM" id="CLU_115679_0_0_1"/>
<evidence type="ECO:0000313" key="1">
    <source>
        <dbReference type="EMBL" id="KIJ35095.1"/>
    </source>
</evidence>
<reference evidence="1 2" key="1">
    <citation type="submission" date="2014-06" db="EMBL/GenBank/DDBJ databases">
        <title>Evolutionary Origins and Diversification of the Mycorrhizal Mutualists.</title>
        <authorList>
            <consortium name="DOE Joint Genome Institute"/>
            <consortium name="Mycorrhizal Genomics Consortium"/>
            <person name="Kohler A."/>
            <person name="Kuo A."/>
            <person name="Nagy L.G."/>
            <person name="Floudas D."/>
            <person name="Copeland A."/>
            <person name="Barry K.W."/>
            <person name="Cichocki N."/>
            <person name="Veneault-Fourrey C."/>
            <person name="LaButti K."/>
            <person name="Lindquist E.A."/>
            <person name="Lipzen A."/>
            <person name="Lundell T."/>
            <person name="Morin E."/>
            <person name="Murat C."/>
            <person name="Riley R."/>
            <person name="Ohm R."/>
            <person name="Sun H."/>
            <person name="Tunlid A."/>
            <person name="Henrissat B."/>
            <person name="Grigoriev I.V."/>
            <person name="Hibbett D.S."/>
            <person name="Martin F."/>
        </authorList>
    </citation>
    <scope>NUCLEOTIDE SEQUENCE [LARGE SCALE GENOMIC DNA]</scope>
    <source>
        <strain evidence="1 2">SS14</strain>
    </source>
</reference>
<dbReference type="AlphaFoldDB" id="A0A0C9VC39"/>
<feature type="non-terminal residue" evidence="1">
    <location>
        <position position="202"/>
    </location>
</feature>
<keyword evidence="2" id="KW-1185">Reference proteome</keyword>
<name>A0A0C9VC39_SPHS4</name>
<dbReference type="EMBL" id="KN837192">
    <property type="protein sequence ID" value="KIJ35095.1"/>
    <property type="molecule type" value="Genomic_DNA"/>
</dbReference>
<dbReference type="OrthoDB" id="3261136at2759"/>
<evidence type="ECO:0000313" key="2">
    <source>
        <dbReference type="Proteomes" id="UP000054279"/>
    </source>
</evidence>